<organism evidence="2 3">
    <name type="scientific">Capsicum annuum</name>
    <name type="common">Capsicum pepper</name>
    <dbReference type="NCBI Taxonomy" id="4072"/>
    <lineage>
        <taxon>Eukaryota</taxon>
        <taxon>Viridiplantae</taxon>
        <taxon>Streptophyta</taxon>
        <taxon>Embryophyta</taxon>
        <taxon>Tracheophyta</taxon>
        <taxon>Spermatophyta</taxon>
        <taxon>Magnoliopsida</taxon>
        <taxon>eudicotyledons</taxon>
        <taxon>Gunneridae</taxon>
        <taxon>Pentapetalae</taxon>
        <taxon>asterids</taxon>
        <taxon>lamiids</taxon>
        <taxon>Solanales</taxon>
        <taxon>Solanaceae</taxon>
        <taxon>Solanoideae</taxon>
        <taxon>Capsiceae</taxon>
        <taxon>Capsicum</taxon>
    </lineage>
</organism>
<evidence type="ECO:0000259" key="1">
    <source>
        <dbReference type="Pfam" id="PF00646"/>
    </source>
</evidence>
<accession>A0A2G2ZWG1</accession>
<reference evidence="2 3" key="1">
    <citation type="journal article" date="2014" name="Nat. Genet.">
        <title>Genome sequence of the hot pepper provides insights into the evolution of pungency in Capsicum species.</title>
        <authorList>
            <person name="Kim S."/>
            <person name="Park M."/>
            <person name="Yeom S.I."/>
            <person name="Kim Y.M."/>
            <person name="Lee J.M."/>
            <person name="Lee H.A."/>
            <person name="Seo E."/>
            <person name="Choi J."/>
            <person name="Cheong K."/>
            <person name="Kim K.T."/>
            <person name="Jung K."/>
            <person name="Lee G.W."/>
            <person name="Oh S.K."/>
            <person name="Bae C."/>
            <person name="Kim S.B."/>
            <person name="Lee H.Y."/>
            <person name="Kim S.Y."/>
            <person name="Kim M.S."/>
            <person name="Kang B.C."/>
            <person name="Jo Y.D."/>
            <person name="Yang H.B."/>
            <person name="Jeong H.J."/>
            <person name="Kang W.H."/>
            <person name="Kwon J.K."/>
            <person name="Shin C."/>
            <person name="Lim J.Y."/>
            <person name="Park J.H."/>
            <person name="Huh J.H."/>
            <person name="Kim J.S."/>
            <person name="Kim B.D."/>
            <person name="Cohen O."/>
            <person name="Paran I."/>
            <person name="Suh M.C."/>
            <person name="Lee S.B."/>
            <person name="Kim Y.K."/>
            <person name="Shin Y."/>
            <person name="Noh S.J."/>
            <person name="Park J."/>
            <person name="Seo Y.S."/>
            <person name="Kwon S.Y."/>
            <person name="Kim H.A."/>
            <person name="Park J.M."/>
            <person name="Kim H.J."/>
            <person name="Choi S.B."/>
            <person name="Bosland P.W."/>
            <person name="Reeves G."/>
            <person name="Jo S.H."/>
            <person name="Lee B.W."/>
            <person name="Cho H.T."/>
            <person name="Choi H.S."/>
            <person name="Lee M.S."/>
            <person name="Yu Y."/>
            <person name="Do Choi Y."/>
            <person name="Park B.S."/>
            <person name="van Deynze A."/>
            <person name="Ashrafi H."/>
            <person name="Hill T."/>
            <person name="Kim W.T."/>
            <person name="Pai H.S."/>
            <person name="Ahn H.K."/>
            <person name="Yeam I."/>
            <person name="Giovannoni J.J."/>
            <person name="Rose J.K."/>
            <person name="Sorensen I."/>
            <person name="Lee S.J."/>
            <person name="Kim R.W."/>
            <person name="Choi I.Y."/>
            <person name="Choi B.S."/>
            <person name="Lim J.S."/>
            <person name="Lee Y.H."/>
            <person name="Choi D."/>
        </authorList>
    </citation>
    <scope>NUCLEOTIDE SEQUENCE [LARGE SCALE GENOMIC DNA]</scope>
    <source>
        <strain evidence="3">cv. CM334</strain>
    </source>
</reference>
<evidence type="ECO:0000313" key="3">
    <source>
        <dbReference type="Proteomes" id="UP000222542"/>
    </source>
</evidence>
<dbReference type="STRING" id="4072.A0A2G2ZWG1"/>
<dbReference type="InterPro" id="IPR036047">
    <property type="entry name" value="F-box-like_dom_sf"/>
</dbReference>
<protein>
    <recommendedName>
        <fullName evidence="1">F-box domain-containing protein</fullName>
    </recommendedName>
</protein>
<dbReference type="Pfam" id="PF00646">
    <property type="entry name" value="F-box"/>
    <property type="match status" value="1"/>
</dbReference>
<dbReference type="Gramene" id="PHT86314">
    <property type="protein sequence ID" value="PHT86314"/>
    <property type="gene ID" value="T459_08420"/>
</dbReference>
<dbReference type="SUPFAM" id="SSF81383">
    <property type="entry name" value="F-box domain"/>
    <property type="match status" value="1"/>
</dbReference>
<proteinExistence type="predicted"/>
<comment type="caution">
    <text evidence="2">The sequence shown here is derived from an EMBL/GenBank/DDBJ whole genome shotgun (WGS) entry which is preliminary data.</text>
</comment>
<feature type="domain" description="F-box" evidence="1">
    <location>
        <begin position="70"/>
        <end position="106"/>
    </location>
</feature>
<gene>
    <name evidence="2" type="ORF">T459_08420</name>
</gene>
<dbReference type="Proteomes" id="UP000222542">
    <property type="component" value="Unassembled WGS sequence"/>
</dbReference>
<dbReference type="EMBL" id="AYRZ02000003">
    <property type="protein sequence ID" value="PHT86314.1"/>
    <property type="molecule type" value="Genomic_DNA"/>
</dbReference>
<reference evidence="2 3" key="2">
    <citation type="journal article" date="2017" name="Genome Biol.">
        <title>New reference genome sequences of hot pepper reveal the massive evolution of plant disease-resistance genes by retroduplication.</title>
        <authorList>
            <person name="Kim S."/>
            <person name="Park J."/>
            <person name="Yeom S.I."/>
            <person name="Kim Y.M."/>
            <person name="Seo E."/>
            <person name="Kim K.T."/>
            <person name="Kim M.S."/>
            <person name="Lee J.M."/>
            <person name="Cheong K."/>
            <person name="Shin H.S."/>
            <person name="Kim S.B."/>
            <person name="Han K."/>
            <person name="Lee J."/>
            <person name="Park M."/>
            <person name="Lee H.A."/>
            <person name="Lee H.Y."/>
            <person name="Lee Y."/>
            <person name="Oh S."/>
            <person name="Lee J.H."/>
            <person name="Choi E."/>
            <person name="Choi E."/>
            <person name="Lee S.E."/>
            <person name="Jeon J."/>
            <person name="Kim H."/>
            <person name="Choi G."/>
            <person name="Song H."/>
            <person name="Lee J."/>
            <person name="Lee S.C."/>
            <person name="Kwon J.K."/>
            <person name="Lee H.Y."/>
            <person name="Koo N."/>
            <person name="Hong Y."/>
            <person name="Kim R.W."/>
            <person name="Kang W.H."/>
            <person name="Huh J.H."/>
            <person name="Kang B.C."/>
            <person name="Yang T.J."/>
            <person name="Lee Y.H."/>
            <person name="Bennetzen J.L."/>
            <person name="Choi D."/>
        </authorList>
    </citation>
    <scope>NUCLEOTIDE SEQUENCE [LARGE SCALE GENOMIC DNA]</scope>
    <source>
        <strain evidence="3">cv. CM334</strain>
    </source>
</reference>
<keyword evidence="3" id="KW-1185">Reference proteome</keyword>
<dbReference type="AlphaFoldDB" id="A0A2G2ZWG1"/>
<sequence>MRENDSGLNLLKITRKVRWNFPKELGGNCRSETESRLASFAEKSEYKIRLFKVWLHKNKKNSRSAPADILPGCLIQYILGYLSFKEATKMSVVSKTWFQAWLTLPNLEFKVGYPKGKAKIVDNIMEKYRKGKIPI</sequence>
<dbReference type="InterPro" id="IPR001810">
    <property type="entry name" value="F-box_dom"/>
</dbReference>
<evidence type="ECO:0000313" key="2">
    <source>
        <dbReference type="EMBL" id="PHT86314.1"/>
    </source>
</evidence>
<name>A0A2G2ZWG1_CAPAN</name>